<dbReference type="Gene3D" id="3.30.2410.10">
    <property type="entry name" value="Hect, E3 ligase catalytic domain"/>
    <property type="match status" value="1"/>
</dbReference>
<organism evidence="7 8">
    <name type="scientific">Tritrichomonas foetus</name>
    <dbReference type="NCBI Taxonomy" id="1144522"/>
    <lineage>
        <taxon>Eukaryota</taxon>
        <taxon>Metamonada</taxon>
        <taxon>Parabasalia</taxon>
        <taxon>Tritrichomonadida</taxon>
        <taxon>Tritrichomonadidae</taxon>
        <taxon>Tritrichomonas</taxon>
    </lineage>
</organism>
<dbReference type="Gene3D" id="3.90.1750.10">
    <property type="entry name" value="Hect, E3 ligase catalytic domains"/>
    <property type="match status" value="1"/>
</dbReference>
<gene>
    <name evidence="7" type="ORF">TRFO_02388</name>
</gene>
<comment type="catalytic activity">
    <reaction evidence="1">
        <text>S-ubiquitinyl-[E2 ubiquitin-conjugating enzyme]-L-cysteine + [acceptor protein]-L-lysine = [E2 ubiquitin-conjugating enzyme]-L-cysteine + N(6)-ubiquitinyl-[acceptor protein]-L-lysine.</text>
        <dbReference type="EC" id="2.3.2.26"/>
    </reaction>
</comment>
<sequence length="696" mass="80439">MANLSPQDLIKLYFRQLTVGCDCAACQNETCKTCDRFSYKFKDANDAAIEAIRLTLRHPANPKLCENIKYYEQEPETKKKIENFNEYIGKMIRRENFDKQKAFSAIQEIFQDSAGFPYVLMILSDHLNPRKTDLLLNEDVVCDIPLAMRHYRDELNLMDLSISFGNLVNDLIMNDPPNTAHHIRAIILLFCMDIYFENSDDFEFNLIPIINHIFSLPDWSKSYLISAMSLYPTLLSNLLAPSSRLIKHSIEKNPKINIYQENSIIKTAAKFINMIHDASLSSRQPIKTNKFYLPEIESVIDLKYEFVLFHHEKQGYLSYPCVPFRLKFHALSIYLNLVQNKCKKQNLKFQISVDRENLANQVIDIIRRADYQTLQAPIYVIFRGESGIDLGGLTREFFYLAITQLFSPMYSLFKIVNDKFYWFTDTCFPEDLVHYQTLGTLVGLAVFHRITLPIRFPNLMYKKILGRPLSIVDVGELDQSIANSLTQLIDYKNNGNNIEEMEITFSITTDQFDNKVVVPFFEGGDSIVVTNDTLDRYIQYYIDFKLVNSVAVQFSQFVSGFRKLCSNQIFSCFTPEELDILVSGQPVFEWEALRNGARYSGYSANSQTIKWFWSCFDNLEEEDKIKFLIFTTGNSRAPVGGLSEVHLKIVESILVDQPPRSHTCFHSLELPHYSSKEKMRECLEVSLQNCLGFGFA</sequence>
<dbReference type="EC" id="2.3.2.26" evidence="2"/>
<dbReference type="VEuPathDB" id="TrichDB:TRFO_02388"/>
<evidence type="ECO:0000256" key="2">
    <source>
        <dbReference type="ARBA" id="ARBA00012485"/>
    </source>
</evidence>
<keyword evidence="7" id="KW-0436">Ligase</keyword>
<evidence type="ECO:0000259" key="6">
    <source>
        <dbReference type="PROSITE" id="PS50237"/>
    </source>
</evidence>
<dbReference type="InterPro" id="IPR000569">
    <property type="entry name" value="HECT_dom"/>
</dbReference>
<dbReference type="Gene3D" id="6.10.130.10">
    <property type="entry name" value="Ubiquitin-protein ligase E3A, N-terminal zinc-binding domain (AZUL)"/>
    <property type="match status" value="1"/>
</dbReference>
<keyword evidence="3" id="KW-0808">Transferase</keyword>
<protein>
    <recommendedName>
        <fullName evidence="2">HECT-type E3 ubiquitin transferase</fullName>
        <ecNumber evidence="2">2.3.2.26</ecNumber>
    </recommendedName>
</protein>
<dbReference type="Gene3D" id="3.30.2160.10">
    <property type="entry name" value="Hect, E3 ligase catalytic domain"/>
    <property type="match status" value="1"/>
</dbReference>
<dbReference type="PANTHER" id="PTHR45700">
    <property type="entry name" value="UBIQUITIN-PROTEIN LIGASE E3C"/>
    <property type="match status" value="1"/>
</dbReference>
<comment type="caution">
    <text evidence="7">The sequence shown here is derived from an EMBL/GenBank/DDBJ whole genome shotgun (WGS) entry which is preliminary data.</text>
</comment>
<dbReference type="InterPro" id="IPR035983">
    <property type="entry name" value="Hect_E3_ubiquitin_ligase"/>
</dbReference>
<dbReference type="RefSeq" id="XP_068346994.1">
    <property type="nucleotide sequence ID" value="XM_068490659.1"/>
</dbReference>
<evidence type="ECO:0000256" key="4">
    <source>
        <dbReference type="ARBA" id="ARBA00022786"/>
    </source>
</evidence>
<dbReference type="InterPro" id="IPR042556">
    <property type="entry name" value="AZUL_sf"/>
</dbReference>
<feature type="domain" description="HECT" evidence="6">
    <location>
        <begin position="370"/>
        <end position="696"/>
    </location>
</feature>
<dbReference type="GO" id="GO:0000209">
    <property type="term" value="P:protein polyubiquitination"/>
    <property type="evidence" value="ECO:0007669"/>
    <property type="project" value="InterPro"/>
</dbReference>
<reference evidence="7" key="1">
    <citation type="submission" date="2016-10" db="EMBL/GenBank/DDBJ databases">
        <authorList>
            <person name="Benchimol M."/>
            <person name="Almeida L.G."/>
            <person name="Vasconcelos A.T."/>
            <person name="Perreira-Neves A."/>
            <person name="Rosa I.A."/>
            <person name="Tasca T."/>
            <person name="Bogo M.R."/>
            <person name="de Souza W."/>
        </authorList>
    </citation>
    <scope>NUCLEOTIDE SEQUENCE [LARGE SCALE GENOMIC DNA]</scope>
    <source>
        <strain evidence="7">K</strain>
    </source>
</reference>
<evidence type="ECO:0000256" key="3">
    <source>
        <dbReference type="ARBA" id="ARBA00022679"/>
    </source>
</evidence>
<dbReference type="GO" id="GO:0061630">
    <property type="term" value="F:ubiquitin protein ligase activity"/>
    <property type="evidence" value="ECO:0007669"/>
    <property type="project" value="UniProtKB-EC"/>
</dbReference>
<dbReference type="Pfam" id="PF16558">
    <property type="entry name" value="AZUL"/>
    <property type="match status" value="1"/>
</dbReference>
<dbReference type="Pfam" id="PF00632">
    <property type="entry name" value="HECT"/>
    <property type="match status" value="1"/>
</dbReference>
<accession>A0A1J4J587</accession>
<keyword evidence="8" id="KW-1185">Reference proteome</keyword>
<dbReference type="GeneID" id="94825363"/>
<name>A0A1J4J587_9EUKA</name>
<evidence type="ECO:0000256" key="1">
    <source>
        <dbReference type="ARBA" id="ARBA00000885"/>
    </source>
</evidence>
<dbReference type="InterPro" id="IPR044611">
    <property type="entry name" value="E3A/B/C-like"/>
</dbReference>
<dbReference type="PANTHER" id="PTHR45700:SF8">
    <property type="entry name" value="HECT-TYPE E3 UBIQUITIN TRANSFERASE"/>
    <property type="match status" value="1"/>
</dbReference>
<evidence type="ECO:0000256" key="5">
    <source>
        <dbReference type="PROSITE-ProRule" id="PRU00104"/>
    </source>
</evidence>
<dbReference type="Proteomes" id="UP000179807">
    <property type="component" value="Unassembled WGS sequence"/>
</dbReference>
<dbReference type="AlphaFoldDB" id="A0A1J4J587"/>
<dbReference type="GO" id="GO:0016874">
    <property type="term" value="F:ligase activity"/>
    <property type="evidence" value="ECO:0007669"/>
    <property type="project" value="UniProtKB-KW"/>
</dbReference>
<dbReference type="PROSITE" id="PS50237">
    <property type="entry name" value="HECT"/>
    <property type="match status" value="1"/>
</dbReference>
<dbReference type="OrthoDB" id="8068875at2759"/>
<dbReference type="SMART" id="SM00119">
    <property type="entry name" value="HECTc"/>
    <property type="match status" value="1"/>
</dbReference>
<dbReference type="EMBL" id="MLAK01001370">
    <property type="protein sequence ID" value="OHS93857.1"/>
    <property type="molecule type" value="Genomic_DNA"/>
</dbReference>
<proteinExistence type="predicted"/>
<keyword evidence="4 5" id="KW-0833">Ubl conjugation pathway</keyword>
<evidence type="ECO:0000313" key="8">
    <source>
        <dbReference type="Proteomes" id="UP000179807"/>
    </source>
</evidence>
<evidence type="ECO:0000313" key="7">
    <source>
        <dbReference type="EMBL" id="OHS93857.1"/>
    </source>
</evidence>
<feature type="active site" description="Glycyl thioester intermediate" evidence="5">
    <location>
        <position position="664"/>
    </location>
</feature>
<dbReference type="InterPro" id="IPR032353">
    <property type="entry name" value="AZUL"/>
</dbReference>
<dbReference type="FunFam" id="3.30.2410.10:FF:000003">
    <property type="entry name" value="probable E3 ubiquitin-protein ligase HERC4 isoform X1"/>
    <property type="match status" value="1"/>
</dbReference>
<dbReference type="SUPFAM" id="SSF56204">
    <property type="entry name" value="Hect, E3 ligase catalytic domain"/>
    <property type="match status" value="1"/>
</dbReference>